<reference evidence="2" key="1">
    <citation type="journal article" date="2019" name="Int. J. Syst. Evol. Microbiol.">
        <title>The Global Catalogue of Microorganisms (GCM) 10K type strain sequencing project: providing services to taxonomists for standard genome sequencing and annotation.</title>
        <authorList>
            <consortium name="The Broad Institute Genomics Platform"/>
            <consortium name="The Broad Institute Genome Sequencing Center for Infectious Disease"/>
            <person name="Wu L."/>
            <person name="Ma J."/>
        </authorList>
    </citation>
    <scope>NUCLEOTIDE SEQUENCE [LARGE SCALE GENOMIC DNA]</scope>
    <source>
        <strain evidence="2">JCM 14370</strain>
    </source>
</reference>
<evidence type="ECO:0000313" key="2">
    <source>
        <dbReference type="Proteomes" id="UP000632222"/>
    </source>
</evidence>
<name>A0ABQ2CZ77_9DEIO</name>
<dbReference type="EMBL" id="BMOD01000007">
    <property type="protein sequence ID" value="GGJ35545.1"/>
    <property type="molecule type" value="Genomic_DNA"/>
</dbReference>
<keyword evidence="2" id="KW-1185">Reference proteome</keyword>
<sequence>MSAPSRSRSHEKPTYVVVMWLTEAGIWQGRIKALPDGREKVIPDMRDLLQVAEALKEESHAKHG</sequence>
<protein>
    <recommendedName>
        <fullName evidence="3">DUF2188 domain-containing protein</fullName>
    </recommendedName>
</protein>
<dbReference type="Proteomes" id="UP000632222">
    <property type="component" value="Unassembled WGS sequence"/>
</dbReference>
<dbReference type="RefSeq" id="WP_189002750.1">
    <property type="nucleotide sequence ID" value="NZ_BMOD01000007.1"/>
</dbReference>
<evidence type="ECO:0000313" key="1">
    <source>
        <dbReference type="EMBL" id="GGJ35545.1"/>
    </source>
</evidence>
<proteinExistence type="predicted"/>
<evidence type="ECO:0008006" key="3">
    <source>
        <dbReference type="Google" id="ProtNLM"/>
    </source>
</evidence>
<organism evidence="1 2">
    <name type="scientific">Deinococcus roseus</name>
    <dbReference type="NCBI Taxonomy" id="392414"/>
    <lineage>
        <taxon>Bacteria</taxon>
        <taxon>Thermotogati</taxon>
        <taxon>Deinococcota</taxon>
        <taxon>Deinococci</taxon>
        <taxon>Deinococcales</taxon>
        <taxon>Deinococcaceae</taxon>
        <taxon>Deinococcus</taxon>
    </lineage>
</organism>
<gene>
    <name evidence="1" type="ORF">GCM10008938_22070</name>
</gene>
<accession>A0ABQ2CZ77</accession>
<comment type="caution">
    <text evidence="1">The sequence shown here is derived from an EMBL/GenBank/DDBJ whole genome shotgun (WGS) entry which is preliminary data.</text>
</comment>